<proteinExistence type="predicted"/>
<reference evidence="2" key="2">
    <citation type="journal article" date="2021" name="PeerJ">
        <title>Extensive microbial diversity within the chicken gut microbiome revealed by metagenomics and culture.</title>
        <authorList>
            <person name="Gilroy R."/>
            <person name="Ravi A."/>
            <person name="Getino M."/>
            <person name="Pursley I."/>
            <person name="Horton D.L."/>
            <person name="Alikhan N.F."/>
            <person name="Baker D."/>
            <person name="Gharbi K."/>
            <person name="Hall N."/>
            <person name="Watson M."/>
            <person name="Adriaenssens E.M."/>
            <person name="Foster-Nyarko E."/>
            <person name="Jarju S."/>
            <person name="Secka A."/>
            <person name="Antonio M."/>
            <person name="Oren A."/>
            <person name="Chaudhuri R.R."/>
            <person name="La Ragione R."/>
            <person name="Hildebrand F."/>
            <person name="Pallen M.J."/>
        </authorList>
    </citation>
    <scope>NUCLEOTIDE SEQUENCE</scope>
    <source>
        <strain evidence="2">2889</strain>
    </source>
</reference>
<accession>A0A9D9H2N6</accession>
<comment type="caution">
    <text evidence="2">The sequence shown here is derived from an EMBL/GenBank/DDBJ whole genome shotgun (WGS) entry which is preliminary data.</text>
</comment>
<dbReference type="InterPro" id="IPR025503">
    <property type="entry name" value="DUF4391"/>
</dbReference>
<feature type="coiled-coil region" evidence="1">
    <location>
        <begin position="167"/>
        <end position="224"/>
    </location>
</feature>
<evidence type="ECO:0000313" key="2">
    <source>
        <dbReference type="EMBL" id="MBO8432967.1"/>
    </source>
</evidence>
<organism evidence="2 3">
    <name type="scientific">Candidatus Pullibacteroides excrementavium</name>
    <dbReference type="NCBI Taxonomy" id="2840905"/>
    <lineage>
        <taxon>Bacteria</taxon>
        <taxon>Pseudomonadati</taxon>
        <taxon>Bacteroidota</taxon>
        <taxon>Bacteroidia</taxon>
        <taxon>Bacteroidales</taxon>
        <taxon>Candidatus Pullibacteroides</taxon>
    </lineage>
</organism>
<reference evidence="2" key="1">
    <citation type="submission" date="2020-10" db="EMBL/GenBank/DDBJ databases">
        <authorList>
            <person name="Gilroy R."/>
        </authorList>
    </citation>
    <scope>NUCLEOTIDE SEQUENCE</scope>
    <source>
        <strain evidence="2">2889</strain>
    </source>
</reference>
<evidence type="ECO:0000313" key="3">
    <source>
        <dbReference type="Proteomes" id="UP000823612"/>
    </source>
</evidence>
<dbReference type="Proteomes" id="UP000823612">
    <property type="component" value="Unassembled WGS sequence"/>
</dbReference>
<name>A0A9D9H2N6_9BACT</name>
<sequence>MIQFPSSTFVGKNVPKAAFYKHMEINAKLKARFVEGIERIVWWVKLSPSTLNVEDGESVHEITVFLVSLKSKDMPDDVFAAIDRQMPRHTVFVLVSGQRYRLLLNYKEWADPRKGTFRIIQSFRTEWTDDESLRLTIKGSNMDKVYESFAGQVSGFGTDNDADTKRVITLQQQLTQKQQAVEVLQKKTRSEKQFNRQLQLNAEARTLKKELAALQEEIDRITNRQ</sequence>
<dbReference type="AlphaFoldDB" id="A0A9D9H2N6"/>
<dbReference type="EMBL" id="JADIMZ010000100">
    <property type="protein sequence ID" value="MBO8432967.1"/>
    <property type="molecule type" value="Genomic_DNA"/>
</dbReference>
<evidence type="ECO:0000256" key="1">
    <source>
        <dbReference type="SAM" id="Coils"/>
    </source>
</evidence>
<dbReference type="Pfam" id="PF14335">
    <property type="entry name" value="DUF4391"/>
    <property type="match status" value="1"/>
</dbReference>
<protein>
    <submittedName>
        <fullName evidence="2">DUF4391 domain-containing protein</fullName>
    </submittedName>
</protein>
<gene>
    <name evidence="2" type="ORF">IAB08_06715</name>
</gene>
<keyword evidence="1" id="KW-0175">Coiled coil</keyword>